<dbReference type="GO" id="GO:0016787">
    <property type="term" value="F:hydrolase activity"/>
    <property type="evidence" value="ECO:0007669"/>
    <property type="project" value="InterPro"/>
</dbReference>
<dbReference type="InterPro" id="IPR010496">
    <property type="entry name" value="AL/BT2_dom"/>
</dbReference>
<dbReference type="PANTHER" id="PTHR33546">
    <property type="entry name" value="LARGE, MULTIFUNCTIONAL SECRETED PROTEIN-RELATED"/>
    <property type="match status" value="1"/>
</dbReference>
<dbReference type="Pfam" id="PF06439">
    <property type="entry name" value="3keto-disac_hyd"/>
    <property type="match status" value="1"/>
</dbReference>
<feature type="domain" description="3-keto-alpha-glucoside-1,2-lyase/3-keto-2-hydroxy-glucal hydratase" evidence="1">
    <location>
        <begin position="55"/>
        <end position="249"/>
    </location>
</feature>
<name>A0A644Z1Z0_9ZZZZ</name>
<dbReference type="Gene3D" id="2.60.120.560">
    <property type="entry name" value="Exo-inulinase, domain 1"/>
    <property type="match status" value="1"/>
</dbReference>
<reference evidence="2" key="1">
    <citation type="submission" date="2019-08" db="EMBL/GenBank/DDBJ databases">
        <authorList>
            <person name="Kucharzyk K."/>
            <person name="Murdoch R.W."/>
            <person name="Higgins S."/>
            <person name="Loffler F."/>
        </authorList>
    </citation>
    <scope>NUCLEOTIDE SEQUENCE</scope>
</reference>
<proteinExistence type="predicted"/>
<accession>A0A644Z1Z0</accession>
<dbReference type="AlphaFoldDB" id="A0A644Z1Z0"/>
<evidence type="ECO:0000313" key="2">
    <source>
        <dbReference type="EMBL" id="MPM34041.1"/>
    </source>
</evidence>
<comment type="caution">
    <text evidence="2">The sequence shown here is derived from an EMBL/GenBank/DDBJ whole genome shotgun (WGS) entry which is preliminary data.</text>
</comment>
<dbReference type="PANTHER" id="PTHR33546:SF1">
    <property type="entry name" value="LARGE, MULTIFUNCTIONAL SECRETED PROTEIN"/>
    <property type="match status" value="1"/>
</dbReference>
<sequence length="251" mass="28369">MKRQNLIILTGLIVLLPLNAQEKKYPERAPMTPAMTEYWQPQPPVVTPDPVPSDAIVLFDGKNLSQWENSKGAPAEWTVHNGVFTVKKGTGDIQTKQKFSDFQLHLEWRIPEGIKGESQARGNSGLFLQGIYEIQILDNYRNETYVNGQTGSIYKQTPPLVNAMRKPGEWNTYDIIYTAPTFKKDGTYRTPPTVTLLQNGILLQNNTIIRGTTPYVGFPEVKEHGPGPIKLQDHGDPSQPISFRNIWIREL</sequence>
<organism evidence="2">
    <name type="scientific">bioreactor metagenome</name>
    <dbReference type="NCBI Taxonomy" id="1076179"/>
    <lineage>
        <taxon>unclassified sequences</taxon>
        <taxon>metagenomes</taxon>
        <taxon>ecological metagenomes</taxon>
    </lineage>
</organism>
<protein>
    <recommendedName>
        <fullName evidence="1">3-keto-alpha-glucoside-1,2-lyase/3-keto-2-hydroxy-glucal hydratase domain-containing protein</fullName>
    </recommendedName>
</protein>
<evidence type="ECO:0000259" key="1">
    <source>
        <dbReference type="Pfam" id="PF06439"/>
    </source>
</evidence>
<dbReference type="EMBL" id="VSSQ01006850">
    <property type="protein sequence ID" value="MPM34041.1"/>
    <property type="molecule type" value="Genomic_DNA"/>
</dbReference>
<gene>
    <name evidence="2" type="ORF">SDC9_80622</name>
</gene>